<dbReference type="HAMAP" id="MF_00503">
    <property type="entry name" value="Ribosomal_bL9"/>
    <property type="match status" value="1"/>
</dbReference>
<organism evidence="7">
    <name type="scientific">hydrothermal vent metagenome</name>
    <dbReference type="NCBI Taxonomy" id="652676"/>
    <lineage>
        <taxon>unclassified sequences</taxon>
        <taxon>metagenomes</taxon>
        <taxon>ecological metagenomes</taxon>
    </lineage>
</organism>
<name>A0A3B1E6Z4_9ZZZZ</name>
<evidence type="ECO:0000256" key="2">
    <source>
        <dbReference type="ARBA" id="ARBA00022730"/>
    </source>
</evidence>
<comment type="similarity">
    <text evidence="1">Belongs to the bacterial ribosomal protein bL9 family.</text>
</comment>
<dbReference type="GO" id="GO:0006412">
    <property type="term" value="P:translation"/>
    <property type="evidence" value="ECO:0007669"/>
    <property type="project" value="InterPro"/>
</dbReference>
<evidence type="ECO:0000256" key="4">
    <source>
        <dbReference type="ARBA" id="ARBA00022980"/>
    </source>
</evidence>
<proteinExistence type="inferred from homology"/>
<dbReference type="GO" id="GO:1990904">
    <property type="term" value="C:ribonucleoprotein complex"/>
    <property type="evidence" value="ECO:0007669"/>
    <property type="project" value="UniProtKB-KW"/>
</dbReference>
<dbReference type="Pfam" id="PF01281">
    <property type="entry name" value="Ribosomal_L9_N"/>
    <property type="match status" value="1"/>
</dbReference>
<dbReference type="InterPro" id="IPR000244">
    <property type="entry name" value="Ribosomal_bL9"/>
</dbReference>
<evidence type="ECO:0000256" key="5">
    <source>
        <dbReference type="ARBA" id="ARBA00023274"/>
    </source>
</evidence>
<dbReference type="InterPro" id="IPR020069">
    <property type="entry name" value="Ribosomal_bL9_C"/>
</dbReference>
<dbReference type="Gene3D" id="3.40.5.10">
    <property type="entry name" value="Ribosomal protein L9, N-terminal domain"/>
    <property type="match status" value="1"/>
</dbReference>
<keyword evidence="3" id="KW-0694">RNA-binding</keyword>
<evidence type="ECO:0000256" key="3">
    <source>
        <dbReference type="ARBA" id="ARBA00022884"/>
    </source>
</evidence>
<dbReference type="SUPFAM" id="SSF55653">
    <property type="entry name" value="Ribosomal protein L9 C-domain"/>
    <property type="match status" value="1"/>
</dbReference>
<keyword evidence="4 7" id="KW-0689">Ribosomal protein</keyword>
<dbReference type="NCBIfam" id="TIGR00158">
    <property type="entry name" value="L9"/>
    <property type="match status" value="1"/>
</dbReference>
<evidence type="ECO:0000259" key="6">
    <source>
        <dbReference type="PROSITE" id="PS00651"/>
    </source>
</evidence>
<keyword evidence="5" id="KW-0687">Ribonucleoprotein</keyword>
<dbReference type="InterPro" id="IPR009027">
    <property type="entry name" value="Ribosomal_bL9/RNase_H1_N"/>
</dbReference>
<dbReference type="InterPro" id="IPR020594">
    <property type="entry name" value="Ribosomal_bL9_bac/chp"/>
</dbReference>
<evidence type="ECO:0000256" key="1">
    <source>
        <dbReference type="ARBA" id="ARBA00010605"/>
    </source>
</evidence>
<dbReference type="GO" id="GO:0003735">
    <property type="term" value="F:structural constituent of ribosome"/>
    <property type="evidence" value="ECO:0007669"/>
    <property type="project" value="InterPro"/>
</dbReference>
<reference evidence="7" key="1">
    <citation type="submission" date="2018-06" db="EMBL/GenBank/DDBJ databases">
        <authorList>
            <person name="Zhirakovskaya E."/>
        </authorList>
    </citation>
    <scope>NUCLEOTIDE SEQUENCE</scope>
</reference>
<dbReference type="Pfam" id="PF03948">
    <property type="entry name" value="Ribosomal_L9_C"/>
    <property type="match status" value="1"/>
</dbReference>
<dbReference type="InterPro" id="IPR036935">
    <property type="entry name" value="Ribosomal_bL9_N_sf"/>
</dbReference>
<accession>A0A3B1E6Z4</accession>
<dbReference type="AlphaFoldDB" id="A0A3B1E6Z4"/>
<sequence>MVKQNTIGVGGSRRTSVEVLLAENVTTLGQQGDIVKVKPGFARNFLLPQGLATIATEHNKLMVQKHKERTEAALAAQVKQYRKQADAISKYSVTLEANANEEGQLYGSIVATNIAEALKAASFNVLPSQILLEGPLKELGMYTIKVSLHEKVQTEVKVWVVPTAAE</sequence>
<dbReference type="PROSITE" id="PS00651">
    <property type="entry name" value="RIBOSOMAL_L9"/>
    <property type="match status" value="1"/>
</dbReference>
<dbReference type="SUPFAM" id="SSF55658">
    <property type="entry name" value="L9 N-domain-like"/>
    <property type="match status" value="1"/>
</dbReference>
<dbReference type="Gene3D" id="3.10.430.100">
    <property type="entry name" value="Ribosomal protein L9, C-terminal domain"/>
    <property type="match status" value="1"/>
</dbReference>
<dbReference type="InterPro" id="IPR020070">
    <property type="entry name" value="Ribosomal_bL9_N"/>
</dbReference>
<evidence type="ECO:0000313" key="7">
    <source>
        <dbReference type="EMBL" id="VAX42325.1"/>
    </source>
</evidence>
<dbReference type="GO" id="GO:0019843">
    <property type="term" value="F:rRNA binding"/>
    <property type="evidence" value="ECO:0007669"/>
    <property type="project" value="UniProtKB-KW"/>
</dbReference>
<keyword evidence="2" id="KW-0699">rRNA-binding</keyword>
<protein>
    <submittedName>
        <fullName evidence="7">LSU ribosomal protein L9p</fullName>
    </submittedName>
</protein>
<feature type="domain" description="Ribosomal protein L9" evidence="6">
    <location>
        <begin position="29"/>
        <end position="56"/>
    </location>
</feature>
<dbReference type="GO" id="GO:0005840">
    <property type="term" value="C:ribosome"/>
    <property type="evidence" value="ECO:0007669"/>
    <property type="project" value="UniProtKB-KW"/>
</dbReference>
<dbReference type="EMBL" id="UOGL01000642">
    <property type="protein sequence ID" value="VAX42325.1"/>
    <property type="molecule type" value="Genomic_DNA"/>
</dbReference>
<dbReference type="InterPro" id="IPR036791">
    <property type="entry name" value="Ribosomal_bL9_C_sf"/>
</dbReference>
<dbReference type="PANTHER" id="PTHR21368">
    <property type="entry name" value="50S RIBOSOMAL PROTEIN L9"/>
    <property type="match status" value="1"/>
</dbReference>
<gene>
    <name evidence="7" type="ORF">MNBD_PLANCTO02-1352</name>
</gene>